<sequence>MVASSPEVTLGSSPTRRSARSGGERARRWSSTTRSLTLSVSAQTRDVDAEEPADSSRTAGKARVLLLMRGWHPELEPEERAALRELVRRGGEELPAGYEALPISPGVFAL</sequence>
<feature type="compositionally biased region" description="Polar residues" evidence="1">
    <location>
        <begin position="1"/>
        <end position="15"/>
    </location>
</feature>
<name>A0ABN9PR05_9DINO</name>
<feature type="compositionally biased region" description="Low complexity" evidence="1">
    <location>
        <begin position="29"/>
        <end position="41"/>
    </location>
</feature>
<comment type="caution">
    <text evidence="2">The sequence shown here is derived from an EMBL/GenBank/DDBJ whole genome shotgun (WGS) entry which is preliminary data.</text>
</comment>
<evidence type="ECO:0000313" key="2">
    <source>
        <dbReference type="EMBL" id="CAK0794116.1"/>
    </source>
</evidence>
<reference evidence="2" key="1">
    <citation type="submission" date="2023-10" db="EMBL/GenBank/DDBJ databases">
        <authorList>
            <person name="Chen Y."/>
            <person name="Shah S."/>
            <person name="Dougan E. K."/>
            <person name="Thang M."/>
            <person name="Chan C."/>
        </authorList>
    </citation>
    <scope>NUCLEOTIDE SEQUENCE [LARGE SCALE GENOMIC DNA]</scope>
</reference>
<protein>
    <submittedName>
        <fullName evidence="2">Uncharacterized protein</fullName>
    </submittedName>
</protein>
<keyword evidence="3" id="KW-1185">Reference proteome</keyword>
<evidence type="ECO:0000256" key="1">
    <source>
        <dbReference type="SAM" id="MobiDB-lite"/>
    </source>
</evidence>
<proteinExistence type="predicted"/>
<dbReference type="Proteomes" id="UP001189429">
    <property type="component" value="Unassembled WGS sequence"/>
</dbReference>
<feature type="region of interest" description="Disordered" evidence="1">
    <location>
        <begin position="1"/>
        <end position="59"/>
    </location>
</feature>
<organism evidence="2 3">
    <name type="scientific">Prorocentrum cordatum</name>
    <dbReference type="NCBI Taxonomy" id="2364126"/>
    <lineage>
        <taxon>Eukaryota</taxon>
        <taxon>Sar</taxon>
        <taxon>Alveolata</taxon>
        <taxon>Dinophyceae</taxon>
        <taxon>Prorocentrales</taxon>
        <taxon>Prorocentraceae</taxon>
        <taxon>Prorocentrum</taxon>
    </lineage>
</organism>
<accession>A0ABN9PR05</accession>
<gene>
    <name evidence="2" type="ORF">PCOR1329_LOCUS4205</name>
</gene>
<evidence type="ECO:0000313" key="3">
    <source>
        <dbReference type="Proteomes" id="UP001189429"/>
    </source>
</evidence>
<dbReference type="EMBL" id="CAUYUJ010001091">
    <property type="protein sequence ID" value="CAK0794116.1"/>
    <property type="molecule type" value="Genomic_DNA"/>
</dbReference>